<dbReference type="EMBL" id="JAODUP010000219">
    <property type="protein sequence ID" value="KAK2156193.1"/>
    <property type="molecule type" value="Genomic_DNA"/>
</dbReference>
<comment type="subcellular location">
    <subcellularLocation>
        <location evidence="8">Endomembrane system</location>
        <topology evidence="8">Single-pass type I membrane protein</topology>
    </subcellularLocation>
    <subcellularLocation>
        <location evidence="1">Endoplasmic reticulum membrane</location>
        <topology evidence="1">Single-pass membrane protein</topology>
    </subcellularLocation>
</comment>
<reference evidence="13" key="1">
    <citation type="journal article" date="2023" name="Mol. Biol. Evol.">
        <title>Third-Generation Sequencing Reveals the Adaptive Role of the Epigenome in Three Deep-Sea Polychaetes.</title>
        <authorList>
            <person name="Perez M."/>
            <person name="Aroh O."/>
            <person name="Sun Y."/>
            <person name="Lan Y."/>
            <person name="Juniper S.K."/>
            <person name="Young C.R."/>
            <person name="Angers B."/>
            <person name="Qian P.Y."/>
        </authorList>
    </citation>
    <scope>NUCLEOTIDE SEQUENCE</scope>
    <source>
        <strain evidence="13">P08H-3</strain>
    </source>
</reference>
<evidence type="ECO:0000313" key="13">
    <source>
        <dbReference type="EMBL" id="KAK2156193.1"/>
    </source>
</evidence>
<protein>
    <recommendedName>
        <fullName evidence="12">SUN domain-containing protein</fullName>
    </recommendedName>
</protein>
<feature type="domain" description="SUN" evidence="12">
    <location>
        <begin position="302"/>
        <end position="461"/>
    </location>
</feature>
<dbReference type="Proteomes" id="UP001208570">
    <property type="component" value="Unassembled WGS sequence"/>
</dbReference>
<gene>
    <name evidence="13" type="ORF">LSH36_219g00006</name>
</gene>
<feature type="region of interest" description="Disordered" evidence="11">
    <location>
        <begin position="31"/>
        <end position="78"/>
    </location>
</feature>
<evidence type="ECO:0000256" key="8">
    <source>
        <dbReference type="ARBA" id="ARBA00046288"/>
    </source>
</evidence>
<feature type="compositionally biased region" description="Polar residues" evidence="11">
    <location>
        <begin position="166"/>
        <end position="175"/>
    </location>
</feature>
<evidence type="ECO:0000256" key="5">
    <source>
        <dbReference type="ARBA" id="ARBA00022989"/>
    </source>
</evidence>
<dbReference type="InterPro" id="IPR012919">
    <property type="entry name" value="SUN_dom"/>
</dbReference>
<feature type="region of interest" description="Disordered" evidence="11">
    <location>
        <begin position="1090"/>
        <end position="1124"/>
    </location>
</feature>
<evidence type="ECO:0000256" key="4">
    <source>
        <dbReference type="ARBA" id="ARBA00022824"/>
    </source>
</evidence>
<dbReference type="Gene3D" id="2.60.120.260">
    <property type="entry name" value="Galactose-binding domain-like"/>
    <property type="match status" value="1"/>
</dbReference>
<evidence type="ECO:0000256" key="6">
    <source>
        <dbReference type="ARBA" id="ARBA00023136"/>
    </source>
</evidence>
<evidence type="ECO:0000256" key="2">
    <source>
        <dbReference type="ARBA" id="ARBA00022692"/>
    </source>
</evidence>
<dbReference type="PANTHER" id="PTHR12953">
    <property type="entry name" value="MEMBRANE PROTEIN CH1 RELATED"/>
    <property type="match status" value="1"/>
</dbReference>
<feature type="compositionally biased region" description="Polar residues" evidence="11">
    <location>
        <begin position="195"/>
        <end position="206"/>
    </location>
</feature>
<dbReference type="InterPro" id="IPR045120">
    <property type="entry name" value="Suco/Slp1-like"/>
</dbReference>
<dbReference type="AlphaFoldDB" id="A0AAD9JPF1"/>
<evidence type="ECO:0000256" key="11">
    <source>
        <dbReference type="SAM" id="MobiDB-lite"/>
    </source>
</evidence>
<dbReference type="GO" id="GO:0005789">
    <property type="term" value="C:endoplasmic reticulum membrane"/>
    <property type="evidence" value="ECO:0007669"/>
    <property type="project" value="UniProtKB-SubCell"/>
</dbReference>
<dbReference type="Pfam" id="PF07738">
    <property type="entry name" value="Sad1_UNC"/>
    <property type="match status" value="1"/>
</dbReference>
<keyword evidence="6" id="KW-0472">Membrane</keyword>
<keyword evidence="7" id="KW-0325">Glycoprotein</keyword>
<evidence type="ECO:0000256" key="10">
    <source>
        <dbReference type="ARBA" id="ARBA00064635"/>
    </source>
</evidence>
<feature type="region of interest" description="Disordered" evidence="11">
    <location>
        <begin position="97"/>
        <end position="278"/>
    </location>
</feature>
<proteinExistence type="inferred from homology"/>
<feature type="compositionally biased region" description="Polar residues" evidence="11">
    <location>
        <begin position="1093"/>
        <end position="1102"/>
    </location>
</feature>
<dbReference type="PANTHER" id="PTHR12953:SF0">
    <property type="entry name" value="SUN DOMAIN-CONTAINING OSSIFICATION FACTOR"/>
    <property type="match status" value="1"/>
</dbReference>
<keyword evidence="2" id="KW-0812">Transmembrane</keyword>
<name>A0AAD9JPF1_9ANNE</name>
<evidence type="ECO:0000256" key="7">
    <source>
        <dbReference type="ARBA" id="ARBA00023180"/>
    </source>
</evidence>
<comment type="subunit">
    <text evidence="10">Interacts with EMP65.</text>
</comment>
<organism evidence="13 14">
    <name type="scientific">Paralvinella palmiformis</name>
    <dbReference type="NCBI Taxonomy" id="53620"/>
    <lineage>
        <taxon>Eukaryota</taxon>
        <taxon>Metazoa</taxon>
        <taxon>Spiralia</taxon>
        <taxon>Lophotrochozoa</taxon>
        <taxon>Annelida</taxon>
        <taxon>Polychaeta</taxon>
        <taxon>Sedentaria</taxon>
        <taxon>Canalipalpata</taxon>
        <taxon>Terebellida</taxon>
        <taxon>Terebelliformia</taxon>
        <taxon>Alvinellidae</taxon>
        <taxon>Paralvinella</taxon>
    </lineage>
</organism>
<feature type="region of interest" description="Disordered" evidence="11">
    <location>
        <begin position="824"/>
        <end position="847"/>
    </location>
</feature>
<feature type="compositionally biased region" description="Basic and acidic residues" evidence="11">
    <location>
        <begin position="227"/>
        <end position="265"/>
    </location>
</feature>
<keyword evidence="3" id="KW-0732">Signal</keyword>
<feature type="compositionally biased region" description="Basic and acidic residues" evidence="11">
    <location>
        <begin position="1167"/>
        <end position="1180"/>
    </location>
</feature>
<evidence type="ECO:0000256" key="9">
    <source>
        <dbReference type="ARBA" id="ARBA00061226"/>
    </source>
</evidence>
<feature type="compositionally biased region" description="Basic and acidic residues" evidence="11">
    <location>
        <begin position="115"/>
        <end position="160"/>
    </location>
</feature>
<keyword evidence="5" id="KW-1133">Transmembrane helix</keyword>
<sequence>MSLAPCSECLDQVYNKVGEANDVDRNVIRKGMNNVDGDDSHSDLDVRTEVKTSQEDGEKVQNVNKADRLTSEESSNQESQINHVLTALPHHFENKDHVGIYDTKPTSADSLDAEENVKVVSEREHKDEVTRSEGPERVAKHEESSQQLDIHNDVSDEKVTLDVAGSGSSKQTTPSGEKDVPPNKDSRSALDEAISTDQPVLQSDQDQPSEEKISHQGDTGLELPSVRTEEAASSKDGVEELLPKETLVDESLKEAGDSKRQEQPEIIKVPETTDDNLPSFDEWKQKMLAEQAEQEKTKIQEVQNMQPISAMPPNNKKGTKNVNYASVTCGAKIRASNPEAQHPGFILTENKDQYMINPCKVKKWFVVELCTPVQIQALEIGNLELFSSLPESFLVQVSEGFPTKDWKPVGTFHARNDRTVQSFMVENEQMYAHYIRVEMLSHYGTEHYCPLTVLRVFGVTVIEADEAEEDVPIAEDTDEMPIQDAEKDLTLFSSATDTVINLVKTMLSQGEEKDGNKQENDTLMPETLTDAVEMKTDVANSSAKNITEEQVQDDHMEPCMPEVRSNEDATITKPVMMPTGPQVPDVTVDKVLEPEPVQGAPLPEVPAVQDDSVDRQPDIVTLIERPVIPLTEFLINCHYCYSDTRPACYSDRQSVCGYYRILIFIPPMCCIKPLHIKEAEVDDFNRVLAEPELVTTSASTSVTRPETAIPPIETIQTVSFEQDETVIPSQYTVINEASRFEMPIKTPPLTVIHHTESAIQTESSTIQMSSTDPCTDSTTSKILTSESLVVPETSEIKPSVTIPDMSDGLSEVSTDQTKEALLDVPDVNPSKGETPQETTVVPEDLDVGSSNGLPDIYAEEPTNQNVDADIDTTPTQSNEDIQYQKITIGKKETTFMKLKNKIRSLELNLNLSSQYLEQLSQRYRKQMEEMYISLNRTITKLADTSRKAEEKDVKQQEHIANLLRQIKALNSSFESMKGNISVIHLELIERHLYLMIIEAAIFLLVLAWCLHRQEKNIRNLQDRTERMVAVGSSGTVSKLKPTKCVRRNSTDNTPTRPKLDSSVMLKRRAYDDCDIRKSGSENNISRILPSSLGFANTGSQQGEAVKRKKKKRTSNPGKTLPFGHLIGTSLTNSISTSCQSFSAELSTDMHRPSFSVNGTYTGHAPKRRDVSSGAKGHEINGHVVRPSSDTASLNVGDQQEEIGETFRRHSSEHLIRQKTSHRKTPSLDRNLYSSLAVVNGVNDSDGNSDNHGLTFRDYKDIIRKQS</sequence>
<feature type="compositionally biased region" description="Basic and acidic residues" evidence="11">
    <location>
        <begin position="38"/>
        <end position="71"/>
    </location>
</feature>
<comment type="caution">
    <text evidence="13">The sequence shown here is derived from an EMBL/GenBank/DDBJ whole genome shotgun (WGS) entry which is preliminary data.</text>
</comment>
<keyword evidence="4" id="KW-0256">Endoplasmic reticulum</keyword>
<evidence type="ECO:0000313" key="14">
    <source>
        <dbReference type="Proteomes" id="UP001208570"/>
    </source>
</evidence>
<dbReference type="GO" id="GO:0034975">
    <property type="term" value="P:protein folding in endoplasmic reticulum"/>
    <property type="evidence" value="ECO:0007669"/>
    <property type="project" value="TreeGrafter"/>
</dbReference>
<evidence type="ECO:0000259" key="12">
    <source>
        <dbReference type="PROSITE" id="PS51469"/>
    </source>
</evidence>
<evidence type="ECO:0000256" key="3">
    <source>
        <dbReference type="ARBA" id="ARBA00022729"/>
    </source>
</evidence>
<feature type="compositionally biased region" description="Basic and acidic residues" evidence="11">
    <location>
        <begin position="176"/>
        <end position="190"/>
    </location>
</feature>
<dbReference type="SUPFAM" id="SSF49785">
    <property type="entry name" value="Galactose-binding domain-like"/>
    <property type="match status" value="1"/>
</dbReference>
<dbReference type="InterPro" id="IPR008979">
    <property type="entry name" value="Galactose-bd-like_sf"/>
</dbReference>
<comment type="similarity">
    <text evidence="9">Belongs to the SLP1 family.</text>
</comment>
<keyword evidence="14" id="KW-1185">Reference proteome</keyword>
<evidence type="ECO:0000256" key="1">
    <source>
        <dbReference type="ARBA" id="ARBA00004389"/>
    </source>
</evidence>
<accession>A0AAD9JPF1</accession>
<dbReference type="PROSITE" id="PS51469">
    <property type="entry name" value="SUN"/>
    <property type="match status" value="1"/>
</dbReference>
<feature type="region of interest" description="Disordered" evidence="11">
    <location>
        <begin position="1156"/>
        <end position="1194"/>
    </location>
</feature>
<dbReference type="FunFam" id="2.60.120.260:FF:000099">
    <property type="entry name" value="Uncharacterized protein, isoform C"/>
    <property type="match status" value="1"/>
</dbReference>